<dbReference type="Pfam" id="PF04397">
    <property type="entry name" value="LytTR"/>
    <property type="match status" value="1"/>
</dbReference>
<dbReference type="Gene3D" id="2.40.50.1020">
    <property type="entry name" value="LytTr DNA-binding domain"/>
    <property type="match status" value="1"/>
</dbReference>
<dbReference type="InterPro" id="IPR011006">
    <property type="entry name" value="CheY-like_superfamily"/>
</dbReference>
<evidence type="ECO:0000313" key="6">
    <source>
        <dbReference type="Proteomes" id="UP000182229"/>
    </source>
</evidence>
<dbReference type="STRING" id="83449.BON30_27610"/>
<dbReference type="GO" id="GO:0000156">
    <property type="term" value="F:phosphorelay response regulator activity"/>
    <property type="evidence" value="ECO:0007669"/>
    <property type="project" value="TreeGrafter"/>
</dbReference>
<dbReference type="InterPro" id="IPR007492">
    <property type="entry name" value="LytTR_DNA-bd_dom"/>
</dbReference>
<dbReference type="GO" id="GO:0005829">
    <property type="term" value="C:cytosol"/>
    <property type="evidence" value="ECO:0007669"/>
    <property type="project" value="TreeGrafter"/>
</dbReference>
<evidence type="ECO:0000313" key="5">
    <source>
        <dbReference type="EMBL" id="OJH37928.1"/>
    </source>
</evidence>
<proteinExistence type="predicted"/>
<reference evidence="5 6" key="2">
    <citation type="submission" date="2016-12" db="EMBL/GenBank/DDBJ databases">
        <title>Draft Genome Sequence of Cystobacter ferrugineus Strain Cbfe23.</title>
        <authorList>
            <person name="Akbar S."/>
            <person name="Dowd S.E."/>
            <person name="Stevens D.C."/>
        </authorList>
    </citation>
    <scope>NUCLEOTIDE SEQUENCE [LARGE SCALE GENOMIC DNA]</scope>
    <source>
        <strain evidence="5 6">Cbfe23</strain>
    </source>
</reference>
<comment type="caution">
    <text evidence="5">The sequence shown here is derived from an EMBL/GenBank/DDBJ whole genome shotgun (WGS) entry which is preliminary data.</text>
</comment>
<dbReference type="SMART" id="SM00448">
    <property type="entry name" value="REC"/>
    <property type="match status" value="1"/>
</dbReference>
<feature type="domain" description="Response regulatory" evidence="3">
    <location>
        <begin position="2"/>
        <end position="113"/>
    </location>
</feature>
<dbReference type="Proteomes" id="UP000182229">
    <property type="component" value="Unassembled WGS sequence"/>
</dbReference>
<evidence type="ECO:0000259" key="3">
    <source>
        <dbReference type="PROSITE" id="PS50110"/>
    </source>
</evidence>
<name>A0A1L9B6P0_9BACT</name>
<dbReference type="PROSITE" id="PS50110">
    <property type="entry name" value="RESPONSE_REGULATORY"/>
    <property type="match status" value="1"/>
</dbReference>
<dbReference type="PANTHER" id="PTHR48111:SF69">
    <property type="entry name" value="RESPONSE REGULATOR RECEIVER"/>
    <property type="match status" value="1"/>
</dbReference>
<dbReference type="GO" id="GO:0006355">
    <property type="term" value="P:regulation of DNA-templated transcription"/>
    <property type="evidence" value="ECO:0007669"/>
    <property type="project" value="TreeGrafter"/>
</dbReference>
<dbReference type="PANTHER" id="PTHR48111">
    <property type="entry name" value="REGULATOR OF RPOS"/>
    <property type="match status" value="1"/>
</dbReference>
<dbReference type="AlphaFoldDB" id="A0A1L9B6P0"/>
<keyword evidence="6" id="KW-1185">Reference proteome</keyword>
<dbReference type="InterPro" id="IPR039420">
    <property type="entry name" value="WalR-like"/>
</dbReference>
<protein>
    <recommendedName>
        <fullName evidence="7">DNA-binding response regulator</fullName>
    </recommendedName>
</protein>
<organism evidence="5 6">
    <name type="scientific">Cystobacter ferrugineus</name>
    <dbReference type="NCBI Taxonomy" id="83449"/>
    <lineage>
        <taxon>Bacteria</taxon>
        <taxon>Pseudomonadati</taxon>
        <taxon>Myxococcota</taxon>
        <taxon>Myxococcia</taxon>
        <taxon>Myxococcales</taxon>
        <taxon>Cystobacterineae</taxon>
        <taxon>Archangiaceae</taxon>
        <taxon>Cystobacter</taxon>
    </lineage>
</organism>
<dbReference type="SMART" id="SM00850">
    <property type="entry name" value="LytTR"/>
    <property type="match status" value="1"/>
</dbReference>
<keyword evidence="2" id="KW-0597">Phosphoprotein</keyword>
<gene>
    <name evidence="5" type="ORF">BON30_27610</name>
</gene>
<keyword evidence="1" id="KW-0238">DNA-binding</keyword>
<evidence type="ECO:0008006" key="7">
    <source>
        <dbReference type="Google" id="ProtNLM"/>
    </source>
</evidence>
<dbReference type="Pfam" id="PF00072">
    <property type="entry name" value="Response_reg"/>
    <property type="match status" value="1"/>
</dbReference>
<dbReference type="Gene3D" id="3.40.50.2300">
    <property type="match status" value="1"/>
</dbReference>
<accession>A0A1L9B6P0</accession>
<evidence type="ECO:0000259" key="4">
    <source>
        <dbReference type="PROSITE" id="PS50930"/>
    </source>
</evidence>
<evidence type="ECO:0000256" key="1">
    <source>
        <dbReference type="ARBA" id="ARBA00023125"/>
    </source>
</evidence>
<evidence type="ECO:0000256" key="2">
    <source>
        <dbReference type="PROSITE-ProRule" id="PRU00169"/>
    </source>
</evidence>
<dbReference type="SUPFAM" id="SSF52172">
    <property type="entry name" value="CheY-like"/>
    <property type="match status" value="1"/>
</dbReference>
<dbReference type="GO" id="GO:0032993">
    <property type="term" value="C:protein-DNA complex"/>
    <property type="evidence" value="ECO:0007669"/>
    <property type="project" value="TreeGrafter"/>
</dbReference>
<dbReference type="EMBL" id="MPIN01000007">
    <property type="protein sequence ID" value="OJH37928.1"/>
    <property type="molecule type" value="Genomic_DNA"/>
</dbReference>
<dbReference type="OrthoDB" id="1490554at2"/>
<sequence>MRVLLVDDEEPARRRLSRLLRGLPDVEVVGDAGDGEEALRRVEELRPDLLLLDVRMPGMDGLALAQRYRELPPLIFVTAHDDYAVRAFEAHAVDYLLKPVRPERLADALERARGRLLAKQAAVSRVLEAVAPVDSSCRIVTVSQGVFHFFDARSISRFWSSDKYTLFLAEQREQCTEESLTQLEERLRSHGFLRVHRGELIQLTHVKAVHSRNGEHEVELQDGQLARVSRRSASTLKAALGMKAR</sequence>
<dbReference type="PROSITE" id="PS50930">
    <property type="entry name" value="HTH_LYTTR"/>
    <property type="match status" value="1"/>
</dbReference>
<dbReference type="GO" id="GO:0000976">
    <property type="term" value="F:transcription cis-regulatory region binding"/>
    <property type="evidence" value="ECO:0007669"/>
    <property type="project" value="TreeGrafter"/>
</dbReference>
<feature type="domain" description="HTH LytTR-type" evidence="4">
    <location>
        <begin position="148"/>
        <end position="242"/>
    </location>
</feature>
<dbReference type="InterPro" id="IPR001789">
    <property type="entry name" value="Sig_transdc_resp-reg_receiver"/>
</dbReference>
<feature type="modified residue" description="4-aspartylphosphate" evidence="2">
    <location>
        <position position="53"/>
    </location>
</feature>
<reference evidence="6" key="1">
    <citation type="submission" date="2016-11" db="EMBL/GenBank/DDBJ databases">
        <authorList>
            <person name="Shukria A."/>
            <person name="Stevens D.C."/>
        </authorList>
    </citation>
    <scope>NUCLEOTIDE SEQUENCE [LARGE SCALE GENOMIC DNA]</scope>
    <source>
        <strain evidence="6">Cbfe23</strain>
    </source>
</reference>